<evidence type="ECO:0000313" key="1">
    <source>
        <dbReference type="EMBL" id="KAG5199465.1"/>
    </source>
</evidence>
<dbReference type="EMBL" id="JAEMGP010000015">
    <property type="protein sequence ID" value="KAG5199465.1"/>
    <property type="molecule type" value="Genomic_DNA"/>
</dbReference>
<evidence type="ECO:0000313" key="2">
    <source>
        <dbReference type="Proteomes" id="UP000664991"/>
    </source>
</evidence>
<reference evidence="1 2" key="1">
    <citation type="submission" date="2020-12" db="EMBL/GenBank/DDBJ databases">
        <title>De novo assembly of Tibetan sheep genome.</title>
        <authorList>
            <person name="Li X."/>
        </authorList>
    </citation>
    <scope>NUCLEOTIDE SEQUENCE [LARGE SCALE GENOMIC DNA]</scope>
    <source>
        <tissue evidence="1">Heart</tissue>
    </source>
</reference>
<sequence length="175" mass="19421">MEGQFVWGEVAKKQEESLQRFVPAPSCGLLVARETGRESGEFEKAKRNSYDSDFREGQVKPKTELFGLRASGLIRFVNFDREFLEVPSGISGDTHTLLPDPHLSAVKQRNLRNHLINENLTQKVSCTLSLKHFPSHPQGKTVHSKCGHCGHHTPWLPPGAVISVGRPCPTLINCG</sequence>
<protein>
    <submittedName>
        <fullName evidence="1">Uncharacterized protein</fullName>
    </submittedName>
</protein>
<organism evidence="1 2">
    <name type="scientific">Ovis aries</name>
    <name type="common">Sheep</name>
    <dbReference type="NCBI Taxonomy" id="9940"/>
    <lineage>
        <taxon>Eukaryota</taxon>
        <taxon>Metazoa</taxon>
        <taxon>Chordata</taxon>
        <taxon>Craniata</taxon>
        <taxon>Vertebrata</taxon>
        <taxon>Euteleostomi</taxon>
        <taxon>Mammalia</taxon>
        <taxon>Eutheria</taxon>
        <taxon>Laurasiatheria</taxon>
        <taxon>Artiodactyla</taxon>
        <taxon>Ruminantia</taxon>
        <taxon>Pecora</taxon>
        <taxon>Bovidae</taxon>
        <taxon>Caprinae</taxon>
        <taxon>Ovis</taxon>
    </lineage>
</organism>
<proteinExistence type="predicted"/>
<name>A0A836CUK0_SHEEP</name>
<accession>A0A836CUK0</accession>
<gene>
    <name evidence="1" type="ORF">JEQ12_005944</name>
</gene>
<dbReference type="AlphaFoldDB" id="A0A836CUK0"/>
<dbReference type="Proteomes" id="UP000664991">
    <property type="component" value="Chromosome 15"/>
</dbReference>
<comment type="caution">
    <text evidence="1">The sequence shown here is derived from an EMBL/GenBank/DDBJ whole genome shotgun (WGS) entry which is preliminary data.</text>
</comment>